<dbReference type="SMART" id="SM00320">
    <property type="entry name" value="WD40"/>
    <property type="match status" value="7"/>
</dbReference>
<keyword evidence="5" id="KW-0862">Zinc</keyword>
<dbReference type="InterPro" id="IPR049566">
    <property type="entry name" value="WDR59_RTC1-like_RING_Znf"/>
</dbReference>
<dbReference type="Proteomes" id="UP000076078">
    <property type="component" value="Unassembled WGS sequence"/>
</dbReference>
<dbReference type="InterPro" id="IPR001680">
    <property type="entry name" value="WD40_rpt"/>
</dbReference>
<dbReference type="GO" id="GO:0008270">
    <property type="term" value="F:zinc ion binding"/>
    <property type="evidence" value="ECO:0007669"/>
    <property type="project" value="UniProtKB-KW"/>
</dbReference>
<comment type="caution">
    <text evidence="9">The sequence shown here is derived from an EMBL/GenBank/DDBJ whole genome shotgun (WGS) entry which is preliminary data.</text>
</comment>
<dbReference type="InterPro" id="IPR036322">
    <property type="entry name" value="WD40_repeat_dom_sf"/>
</dbReference>
<gene>
    <name evidence="9" type="ORF">DLAC_00133</name>
</gene>
<protein>
    <submittedName>
        <fullName evidence="9">WD40 repeat-containing protein</fullName>
    </submittedName>
</protein>
<dbReference type="GO" id="GO:1904263">
    <property type="term" value="P:positive regulation of TORC1 signaling"/>
    <property type="evidence" value="ECO:0007669"/>
    <property type="project" value="TreeGrafter"/>
</dbReference>
<dbReference type="Gene3D" id="2.130.10.10">
    <property type="entry name" value="YVTN repeat-like/Quinoprotein amine dehydrogenase"/>
    <property type="match status" value="2"/>
</dbReference>
<dbReference type="FunCoup" id="A0A152A8X7">
    <property type="interactions" value="169"/>
</dbReference>
<feature type="region of interest" description="Disordered" evidence="7">
    <location>
        <begin position="482"/>
        <end position="543"/>
    </location>
</feature>
<dbReference type="PROSITE" id="PS50082">
    <property type="entry name" value="WD_REPEATS_2"/>
    <property type="match status" value="3"/>
</dbReference>
<dbReference type="PANTHER" id="PTHR46200:SF1">
    <property type="entry name" value="GATOR COMPLEX PROTEIN WDR24"/>
    <property type="match status" value="1"/>
</dbReference>
<evidence type="ECO:0000256" key="1">
    <source>
        <dbReference type="ARBA" id="ARBA00022574"/>
    </source>
</evidence>
<dbReference type="PRINTS" id="PR00320">
    <property type="entry name" value="GPROTEINBRPT"/>
</dbReference>
<dbReference type="InterPro" id="IPR019775">
    <property type="entry name" value="WD40_repeat_CS"/>
</dbReference>
<dbReference type="InParanoid" id="A0A152A8X7"/>
<dbReference type="CDD" id="cd16693">
    <property type="entry name" value="mRING-H2-C3H3C2_WDR24"/>
    <property type="match status" value="1"/>
</dbReference>
<accession>A0A152A8X7</accession>
<feature type="repeat" description="WD" evidence="6">
    <location>
        <begin position="202"/>
        <end position="244"/>
    </location>
</feature>
<evidence type="ECO:0000256" key="6">
    <source>
        <dbReference type="PROSITE-ProRule" id="PRU00221"/>
    </source>
</evidence>
<dbReference type="OrthoDB" id="60955at2759"/>
<dbReference type="InterPro" id="IPR015943">
    <property type="entry name" value="WD40/YVTN_repeat-like_dom_sf"/>
</dbReference>
<evidence type="ECO:0000313" key="10">
    <source>
        <dbReference type="Proteomes" id="UP000076078"/>
    </source>
</evidence>
<dbReference type="InterPro" id="IPR037590">
    <property type="entry name" value="WDR24"/>
</dbReference>
<dbReference type="GO" id="GO:0005829">
    <property type="term" value="C:cytosol"/>
    <property type="evidence" value="ECO:0007669"/>
    <property type="project" value="TreeGrafter"/>
</dbReference>
<evidence type="ECO:0000256" key="7">
    <source>
        <dbReference type="SAM" id="MobiDB-lite"/>
    </source>
</evidence>
<dbReference type="GO" id="GO:0005774">
    <property type="term" value="C:vacuolar membrane"/>
    <property type="evidence" value="ECO:0007669"/>
    <property type="project" value="TreeGrafter"/>
</dbReference>
<dbReference type="Pfam" id="PF00400">
    <property type="entry name" value="WD40"/>
    <property type="match status" value="2"/>
</dbReference>
<dbReference type="GO" id="GO:0061700">
    <property type="term" value="C:GATOR2 complex"/>
    <property type="evidence" value="ECO:0007669"/>
    <property type="project" value="TreeGrafter"/>
</dbReference>
<dbReference type="Pfam" id="PF17120">
    <property type="entry name" value="zf-RING_16"/>
    <property type="match status" value="1"/>
</dbReference>
<dbReference type="InterPro" id="IPR020472">
    <property type="entry name" value="WD40_PAC1"/>
</dbReference>
<keyword evidence="10" id="KW-1185">Reference proteome</keyword>
<keyword evidence="1 6" id="KW-0853">WD repeat</keyword>
<feature type="compositionally biased region" description="Basic and acidic residues" evidence="7">
    <location>
        <begin position="528"/>
        <end position="543"/>
    </location>
</feature>
<sequence>MKSLDTNRLPSPKSHKFINLASPLSAISLSPDSNKLIVAGRDTVKIIALENELKIINNLKVGKTQSLNYTGNDCSWNPSLLENYKTLIATAATNGVVVIWNTGRDGTRFVERLLSDHSRAVNKLAWHPEKHEHLLTGSQDTTLRFWDIRDPVPSKFIFQPKSEAIRDVQFNPYSSNQFAAAFDNGTVQLWDIRKNTNCVEKITAHQGLVLTLDWHPDERNMIASGGRDRFIRVWDFNSPNQPLNNISTISSVSRVKWRPGYKWNIASCSSIVDFEIHLWDVKKPYIPLASFNEHRDVPTALLWQNPNNLISCGKDGYVLISSINDAYLPYKHIRTTGVSWSVHNDLAIVNDKINRNPNYTYNSATDAIPLQHQFPSFFLSFNVPTPILPNNHNQNGSSASMYNQNATDQQGLLYVNSPVFQSSHESVYDQQFLFEYFAKNYRFNGMSFQDLCSHNEQVSLQVKQYHTSKIWSLMKLHFHDDSNTPDKQIKENNSNHSNNMNNNNNSNSPVLKDNLNSTKISNHKSSHQRSDSGHHSNNSKDKDVYMELKNDLVEDLMVNDVDNTIDPLFNILSAEAVTPLAPLPIRASSPSGSTKLALDSLSIGPSATLMDDDLLDDEGNILVDDLASKNDSDISEDNDSLLVSTISENQKSSHDRTGNNGLDFISTRNSGNGDDIFDIPEFDFRPILIEMLEYCIEKGDIQTCVFVILILKSNLDIEKRRITQWFHSYIELLQRLKMWTYVLEIIKNSDDPSINQASKKHTTILCSCACGRSIPQGQLVCEKCSRKPSVCSLCHLPVKGNYVWCQGCSHGGHLNCLKQWFEQNRLCPTGCSHLCSNNIAH</sequence>
<evidence type="ECO:0000313" key="9">
    <source>
        <dbReference type="EMBL" id="KYR02676.1"/>
    </source>
</evidence>
<evidence type="ECO:0000256" key="2">
    <source>
        <dbReference type="ARBA" id="ARBA00022723"/>
    </source>
</evidence>
<feature type="domain" description="WDR59/RTC1-like RING zinc finger" evidence="8">
    <location>
        <begin position="790"/>
        <end position="836"/>
    </location>
</feature>
<keyword evidence="4" id="KW-0863">Zinc-finger</keyword>
<dbReference type="PROSITE" id="PS00678">
    <property type="entry name" value="WD_REPEATS_1"/>
    <property type="match status" value="2"/>
</dbReference>
<dbReference type="PROSITE" id="PS50294">
    <property type="entry name" value="WD_REPEATS_REGION"/>
    <property type="match status" value="2"/>
</dbReference>
<dbReference type="GO" id="GO:0016239">
    <property type="term" value="P:positive regulation of macroautophagy"/>
    <property type="evidence" value="ECO:0007669"/>
    <property type="project" value="TreeGrafter"/>
</dbReference>
<dbReference type="PANTHER" id="PTHR46200">
    <property type="entry name" value="GATOR COMPLEX PROTEIN WDR24"/>
    <property type="match status" value="1"/>
</dbReference>
<evidence type="ECO:0000256" key="5">
    <source>
        <dbReference type="ARBA" id="ARBA00022833"/>
    </source>
</evidence>
<organism evidence="9 10">
    <name type="scientific">Tieghemostelium lacteum</name>
    <name type="common">Slime mold</name>
    <name type="synonym">Dictyostelium lacteum</name>
    <dbReference type="NCBI Taxonomy" id="361077"/>
    <lineage>
        <taxon>Eukaryota</taxon>
        <taxon>Amoebozoa</taxon>
        <taxon>Evosea</taxon>
        <taxon>Eumycetozoa</taxon>
        <taxon>Dictyostelia</taxon>
        <taxon>Dictyosteliales</taxon>
        <taxon>Raperosteliaceae</taxon>
        <taxon>Tieghemostelium</taxon>
    </lineage>
</organism>
<evidence type="ECO:0000259" key="8">
    <source>
        <dbReference type="Pfam" id="PF17120"/>
    </source>
</evidence>
<feature type="compositionally biased region" description="Low complexity" evidence="7">
    <location>
        <begin position="492"/>
        <end position="508"/>
    </location>
</feature>
<dbReference type="EMBL" id="LODT01000001">
    <property type="protein sequence ID" value="KYR02676.1"/>
    <property type="molecule type" value="Genomic_DNA"/>
</dbReference>
<evidence type="ECO:0000256" key="3">
    <source>
        <dbReference type="ARBA" id="ARBA00022737"/>
    </source>
</evidence>
<dbReference type="OMA" id="EPMWLIS"/>
<dbReference type="SUPFAM" id="SSF50978">
    <property type="entry name" value="WD40 repeat-like"/>
    <property type="match status" value="1"/>
</dbReference>
<name>A0A152A8X7_TIELA</name>
<feature type="repeat" description="WD" evidence="6">
    <location>
        <begin position="158"/>
        <end position="200"/>
    </location>
</feature>
<dbReference type="AlphaFoldDB" id="A0A152A8X7"/>
<dbReference type="STRING" id="361077.A0A152A8X7"/>
<proteinExistence type="predicted"/>
<reference evidence="9 10" key="1">
    <citation type="submission" date="2015-12" db="EMBL/GenBank/DDBJ databases">
        <title>Dictyostelia acquired genes for synthesis and detection of signals that induce cell-type specialization by lateral gene transfer from prokaryotes.</title>
        <authorList>
            <person name="Gloeckner G."/>
            <person name="Schaap P."/>
        </authorList>
    </citation>
    <scope>NUCLEOTIDE SEQUENCE [LARGE SCALE GENOMIC DNA]</scope>
    <source>
        <strain evidence="9 10">TK</strain>
    </source>
</reference>
<keyword evidence="2" id="KW-0479">Metal-binding</keyword>
<keyword evidence="3" id="KW-0677">Repeat</keyword>
<evidence type="ECO:0000256" key="4">
    <source>
        <dbReference type="ARBA" id="ARBA00022771"/>
    </source>
</evidence>
<feature type="repeat" description="WD" evidence="6">
    <location>
        <begin position="114"/>
        <end position="149"/>
    </location>
</feature>